<dbReference type="InterPro" id="IPR015421">
    <property type="entry name" value="PyrdxlP-dep_Trfase_major"/>
</dbReference>
<evidence type="ECO:0000256" key="2">
    <source>
        <dbReference type="ARBA" id="ARBA00009533"/>
    </source>
</evidence>
<dbReference type="PANTHER" id="PTHR45677:SF10">
    <property type="entry name" value="GLUTAMATE DECARBOXYLASE"/>
    <property type="match status" value="1"/>
</dbReference>
<dbReference type="AlphaFoldDB" id="A0A815SJU5"/>
<dbReference type="Proteomes" id="UP000682733">
    <property type="component" value="Unassembled WGS sequence"/>
</dbReference>
<evidence type="ECO:0000313" key="9">
    <source>
        <dbReference type="EMBL" id="CAF1489050.1"/>
    </source>
</evidence>
<evidence type="ECO:0000256" key="6">
    <source>
        <dbReference type="PIRSR" id="PIRSR602129-50"/>
    </source>
</evidence>
<dbReference type="GO" id="GO:0004351">
    <property type="term" value="F:glutamate decarboxylase activity"/>
    <property type="evidence" value="ECO:0007669"/>
    <property type="project" value="TreeGrafter"/>
</dbReference>
<keyword evidence="5 7" id="KW-0456">Lyase</keyword>
<keyword evidence="4 6" id="KW-0663">Pyridoxal phosphate</keyword>
<name>A0A815SJU5_9BILA</name>
<organism evidence="9 12">
    <name type="scientific">Didymodactylos carnosus</name>
    <dbReference type="NCBI Taxonomy" id="1234261"/>
    <lineage>
        <taxon>Eukaryota</taxon>
        <taxon>Metazoa</taxon>
        <taxon>Spiralia</taxon>
        <taxon>Gnathifera</taxon>
        <taxon>Rotifera</taxon>
        <taxon>Eurotatoria</taxon>
        <taxon>Bdelloidea</taxon>
        <taxon>Philodinida</taxon>
        <taxon>Philodinidae</taxon>
        <taxon>Didymodactylos</taxon>
    </lineage>
</organism>
<dbReference type="SUPFAM" id="SSF53383">
    <property type="entry name" value="PLP-dependent transferases"/>
    <property type="match status" value="1"/>
</dbReference>
<keyword evidence="12" id="KW-1185">Reference proteome</keyword>
<comment type="cofactor">
    <cofactor evidence="1 6 7">
        <name>pyridoxal 5'-phosphate</name>
        <dbReference type="ChEBI" id="CHEBI:597326"/>
    </cofactor>
</comment>
<dbReference type="GO" id="GO:0030170">
    <property type="term" value="F:pyridoxal phosphate binding"/>
    <property type="evidence" value="ECO:0007669"/>
    <property type="project" value="InterPro"/>
</dbReference>
<dbReference type="GO" id="GO:0009449">
    <property type="term" value="P:gamma-aminobutyric acid biosynthetic process"/>
    <property type="evidence" value="ECO:0007669"/>
    <property type="project" value="TreeGrafter"/>
</dbReference>
<accession>A0A815SJU5</accession>
<dbReference type="GO" id="GO:0005737">
    <property type="term" value="C:cytoplasm"/>
    <property type="evidence" value="ECO:0007669"/>
    <property type="project" value="TreeGrafter"/>
</dbReference>
<reference evidence="9" key="1">
    <citation type="submission" date="2021-02" db="EMBL/GenBank/DDBJ databases">
        <authorList>
            <person name="Nowell W R."/>
        </authorList>
    </citation>
    <scope>NUCLEOTIDE SEQUENCE</scope>
</reference>
<dbReference type="EMBL" id="CAJOBC010087094">
    <property type="protein sequence ID" value="CAF4352392.1"/>
    <property type="molecule type" value="Genomic_DNA"/>
</dbReference>
<evidence type="ECO:0000313" key="11">
    <source>
        <dbReference type="EMBL" id="CAF4352392.1"/>
    </source>
</evidence>
<evidence type="ECO:0000256" key="4">
    <source>
        <dbReference type="ARBA" id="ARBA00022898"/>
    </source>
</evidence>
<evidence type="ECO:0000256" key="3">
    <source>
        <dbReference type="ARBA" id="ARBA00022793"/>
    </source>
</evidence>
<dbReference type="Proteomes" id="UP000677228">
    <property type="component" value="Unassembled WGS sequence"/>
</dbReference>
<dbReference type="Pfam" id="PF00282">
    <property type="entry name" value="Pyridoxal_deC"/>
    <property type="match status" value="1"/>
</dbReference>
<evidence type="ECO:0000256" key="1">
    <source>
        <dbReference type="ARBA" id="ARBA00001933"/>
    </source>
</evidence>
<evidence type="ECO:0000256" key="7">
    <source>
        <dbReference type="RuleBase" id="RU000382"/>
    </source>
</evidence>
<dbReference type="CDD" id="cd06450">
    <property type="entry name" value="DOPA_deC_like"/>
    <property type="match status" value="1"/>
</dbReference>
<dbReference type="Proteomes" id="UP000663829">
    <property type="component" value="Unassembled WGS sequence"/>
</dbReference>
<feature type="modified residue" description="N6-(pyridoxal phosphate)lysine" evidence="6">
    <location>
        <position position="353"/>
    </location>
</feature>
<dbReference type="EMBL" id="CAJOBA010038759">
    <property type="protein sequence ID" value="CAF4066353.1"/>
    <property type="molecule type" value="Genomic_DNA"/>
</dbReference>
<dbReference type="PANTHER" id="PTHR45677">
    <property type="entry name" value="GLUTAMATE DECARBOXYLASE-RELATED"/>
    <property type="match status" value="1"/>
</dbReference>
<protein>
    <recommendedName>
        <fullName evidence="13">Glutamate decarboxylase</fullName>
    </recommendedName>
</protein>
<dbReference type="EMBL" id="CAJNOQ010021608">
    <property type="protein sequence ID" value="CAF1489050.1"/>
    <property type="molecule type" value="Genomic_DNA"/>
</dbReference>
<dbReference type="OrthoDB" id="392571at2759"/>
<evidence type="ECO:0000256" key="5">
    <source>
        <dbReference type="ARBA" id="ARBA00023239"/>
    </source>
</evidence>
<dbReference type="Gene3D" id="3.90.1150.170">
    <property type="match status" value="1"/>
</dbReference>
<gene>
    <name evidence="9" type="ORF">GPM918_LOCUS36165</name>
    <name evidence="8" type="ORF">OVA965_LOCUS26668</name>
    <name evidence="11" type="ORF">SRO942_LOCUS36891</name>
    <name evidence="10" type="ORF">TMI583_LOCUS27409</name>
</gene>
<sequence length="542" mass="61343">MSTITKLNITQIEDGRSNSKSTKTPLSLSSDLIINATNCLSPTTDLHGRTYKDLIPYSSDMNITKTFLQAILNMILKYIEELNDHESPVIKNGLRTPNEYRQIFNFDIDQKGVDLNEILYNTEQILQTSVRSGHPRFINQLSQGLDMLSLAAEIITSTTNSNMFTYEVAPVYNCMEETVLRYMRELCGWKNGDGVLAPGGAVSNLYAVLTARHYAYPDIKQRGVMNSPRTVMIISKHCHYSLKRAAALIGLGIDHVIEVNPDQTGRVRGQDIENQICIAQQQGLKVFFVGITAGTTVLGAFDPIDEIAQICQKYNIWLHVDGAWGGSALLSSKTKHLLNGLNKVDSFTWNPHKLMSVHLQCSAILFNHPNILMNVNEMSAGYLFQPDKHYEITLDTGDKTIQCGRHVDVLKLWLAWKGKGIDGYAEHVETLLENARFLYEKVKSKAPYFLTLMDPPFINVCFWYIPPSLQNIDSTSLEYYNRLDKIAPKIKERMMTSGVMMVGYQRLDHYPNFFRAIVSNPATTKHDIEIMIEQIHMFGKDL</sequence>
<keyword evidence="3" id="KW-0210">Decarboxylase</keyword>
<dbReference type="EMBL" id="CAJNOK010017204">
    <property type="protein sequence ID" value="CAF1259595.1"/>
    <property type="molecule type" value="Genomic_DNA"/>
</dbReference>
<evidence type="ECO:0008006" key="13">
    <source>
        <dbReference type="Google" id="ProtNLM"/>
    </source>
</evidence>
<dbReference type="Gene3D" id="3.40.640.10">
    <property type="entry name" value="Type I PLP-dependent aspartate aminotransferase-like (Major domain)"/>
    <property type="match status" value="1"/>
</dbReference>
<comment type="similarity">
    <text evidence="2 7">Belongs to the group II decarboxylase family.</text>
</comment>
<dbReference type="InterPro" id="IPR015424">
    <property type="entry name" value="PyrdxlP-dep_Trfase"/>
</dbReference>
<dbReference type="InterPro" id="IPR002129">
    <property type="entry name" value="PyrdxlP-dep_de-COase"/>
</dbReference>
<proteinExistence type="inferred from homology"/>
<evidence type="ECO:0000313" key="8">
    <source>
        <dbReference type="EMBL" id="CAF1259595.1"/>
    </source>
</evidence>
<comment type="caution">
    <text evidence="9">The sequence shown here is derived from an EMBL/GenBank/DDBJ whole genome shotgun (WGS) entry which is preliminary data.</text>
</comment>
<evidence type="ECO:0000313" key="10">
    <source>
        <dbReference type="EMBL" id="CAF4066353.1"/>
    </source>
</evidence>
<dbReference type="Proteomes" id="UP000681722">
    <property type="component" value="Unassembled WGS sequence"/>
</dbReference>
<evidence type="ECO:0000313" key="12">
    <source>
        <dbReference type="Proteomes" id="UP000663829"/>
    </source>
</evidence>